<feature type="transmembrane region" description="Helical" evidence="9">
    <location>
        <begin position="296"/>
        <end position="315"/>
    </location>
</feature>
<keyword evidence="3" id="KW-0050">Antiport</keyword>
<dbReference type="SUPFAM" id="SSF51735">
    <property type="entry name" value="NAD(P)-binding Rossmann-fold domains"/>
    <property type="match status" value="1"/>
</dbReference>
<feature type="transmembrane region" description="Helical" evidence="9">
    <location>
        <begin position="195"/>
        <end position="212"/>
    </location>
</feature>
<feature type="transmembrane region" description="Helical" evidence="9">
    <location>
        <begin position="370"/>
        <end position="391"/>
    </location>
</feature>
<dbReference type="GO" id="GO:0015297">
    <property type="term" value="F:antiporter activity"/>
    <property type="evidence" value="ECO:0007669"/>
    <property type="project" value="UniProtKB-KW"/>
</dbReference>
<evidence type="ECO:0000256" key="2">
    <source>
        <dbReference type="ARBA" id="ARBA00022448"/>
    </source>
</evidence>
<feature type="transmembrane region" description="Helical" evidence="9">
    <location>
        <begin position="121"/>
        <end position="141"/>
    </location>
</feature>
<protein>
    <submittedName>
        <fullName evidence="12">Sodium/hydrogen exchanger</fullName>
    </submittedName>
</protein>
<name>B8HWX1_CYAP4</name>
<dbReference type="EMBL" id="CP001344">
    <property type="protein sequence ID" value="ACL43274.1"/>
    <property type="molecule type" value="Genomic_DNA"/>
</dbReference>
<dbReference type="Gene3D" id="1.20.1530.20">
    <property type="match status" value="1"/>
</dbReference>
<feature type="domain" description="Cation/H+ exchanger transmembrane" evidence="10">
    <location>
        <begin position="20"/>
        <end position="391"/>
    </location>
</feature>
<dbReference type="AlphaFoldDB" id="B8HWX1"/>
<gene>
    <name evidence="12" type="ordered locus">Cyan7425_0888</name>
</gene>
<evidence type="ECO:0000256" key="8">
    <source>
        <dbReference type="ARBA" id="ARBA00023136"/>
    </source>
</evidence>
<dbReference type="InterPro" id="IPR038770">
    <property type="entry name" value="Na+/solute_symporter_sf"/>
</dbReference>
<feature type="transmembrane region" description="Helical" evidence="9">
    <location>
        <begin position="224"/>
        <end position="242"/>
    </location>
</feature>
<feature type="transmembrane region" description="Helical" evidence="9">
    <location>
        <begin position="64"/>
        <end position="82"/>
    </location>
</feature>
<dbReference type="InterPro" id="IPR006153">
    <property type="entry name" value="Cation/H_exchanger_TM"/>
</dbReference>
<dbReference type="Gene3D" id="3.40.50.720">
    <property type="entry name" value="NAD(P)-binding Rossmann-like Domain"/>
    <property type="match status" value="1"/>
</dbReference>
<dbReference type="PANTHER" id="PTHR32507:SF0">
    <property type="entry name" value="NA(+)_H(+) ANTIPORTER 2-RELATED"/>
    <property type="match status" value="1"/>
</dbReference>
<feature type="domain" description="RCK N-terminal" evidence="11">
    <location>
        <begin position="405"/>
        <end position="497"/>
    </location>
</feature>
<organism evidence="12">
    <name type="scientific">Cyanothece sp. (strain PCC 7425 / ATCC 29141)</name>
    <dbReference type="NCBI Taxonomy" id="395961"/>
    <lineage>
        <taxon>Bacteria</taxon>
        <taxon>Bacillati</taxon>
        <taxon>Cyanobacteriota</taxon>
        <taxon>Cyanophyceae</taxon>
        <taxon>Gomontiellales</taxon>
        <taxon>Cyanothecaceae</taxon>
        <taxon>Cyanothece</taxon>
    </lineage>
</organism>
<reference evidence="12" key="1">
    <citation type="submission" date="2009-01" db="EMBL/GenBank/DDBJ databases">
        <title>Complete sequence of chromosome Cyanothece sp. PCC 7425.</title>
        <authorList>
            <consortium name="US DOE Joint Genome Institute"/>
            <person name="Lucas S."/>
            <person name="Copeland A."/>
            <person name="Lapidus A."/>
            <person name="Glavina del Rio T."/>
            <person name="Dalin E."/>
            <person name="Tice H."/>
            <person name="Bruce D."/>
            <person name="Goodwin L."/>
            <person name="Pitluck S."/>
            <person name="Sims D."/>
            <person name="Meineke L."/>
            <person name="Brettin T."/>
            <person name="Detter J.C."/>
            <person name="Han C."/>
            <person name="Larimer F."/>
            <person name="Land M."/>
            <person name="Hauser L."/>
            <person name="Kyrpides N."/>
            <person name="Ovchinnikova G."/>
            <person name="Liberton M."/>
            <person name="Stoeckel J."/>
            <person name="Banerjee A."/>
            <person name="Singh A."/>
            <person name="Page L."/>
            <person name="Sato H."/>
            <person name="Zhao L."/>
            <person name="Sherman L."/>
            <person name="Pakrasi H."/>
            <person name="Richardson P."/>
        </authorList>
    </citation>
    <scope>NUCLEOTIDE SEQUENCE</scope>
    <source>
        <strain evidence="12">PCC 7425</strain>
    </source>
</reference>
<evidence type="ECO:0000256" key="3">
    <source>
        <dbReference type="ARBA" id="ARBA00022449"/>
    </source>
</evidence>
<dbReference type="Pfam" id="PF02254">
    <property type="entry name" value="TrkA_N"/>
    <property type="match status" value="1"/>
</dbReference>
<feature type="transmembrane region" description="Helical" evidence="9">
    <location>
        <begin position="94"/>
        <end position="115"/>
    </location>
</feature>
<dbReference type="eggNOG" id="COG0025">
    <property type="taxonomic scope" value="Bacteria"/>
</dbReference>
<keyword evidence="7" id="KW-0406">Ion transport</keyword>
<accession>B8HWX1</accession>
<dbReference type="InterPro" id="IPR036291">
    <property type="entry name" value="NAD(P)-bd_dom_sf"/>
</dbReference>
<keyword evidence="6 9" id="KW-1133">Transmembrane helix</keyword>
<evidence type="ECO:0000256" key="5">
    <source>
        <dbReference type="ARBA" id="ARBA00022692"/>
    </source>
</evidence>
<keyword evidence="4" id="KW-1003">Cell membrane</keyword>
<dbReference type="GO" id="GO:0005886">
    <property type="term" value="C:plasma membrane"/>
    <property type="evidence" value="ECO:0007669"/>
    <property type="project" value="UniProtKB-SubCell"/>
</dbReference>
<proteinExistence type="predicted"/>
<dbReference type="PANTHER" id="PTHR32507">
    <property type="entry name" value="NA(+)/H(+) ANTIPORTER 1"/>
    <property type="match status" value="1"/>
</dbReference>
<evidence type="ECO:0000256" key="1">
    <source>
        <dbReference type="ARBA" id="ARBA00004651"/>
    </source>
</evidence>
<evidence type="ECO:0000313" key="12">
    <source>
        <dbReference type="EMBL" id="ACL43274.1"/>
    </source>
</evidence>
<dbReference type="GO" id="GO:1902600">
    <property type="term" value="P:proton transmembrane transport"/>
    <property type="evidence" value="ECO:0007669"/>
    <property type="project" value="InterPro"/>
</dbReference>
<feature type="transmembrane region" description="Helical" evidence="9">
    <location>
        <begin position="335"/>
        <end position="358"/>
    </location>
</feature>
<dbReference type="STRING" id="395961.Cyan7425_0888"/>
<evidence type="ECO:0000256" key="7">
    <source>
        <dbReference type="ARBA" id="ARBA00023065"/>
    </source>
</evidence>
<dbReference type="InterPro" id="IPR003148">
    <property type="entry name" value="RCK_N"/>
</dbReference>
<evidence type="ECO:0000256" key="6">
    <source>
        <dbReference type="ARBA" id="ARBA00022989"/>
    </source>
</evidence>
<evidence type="ECO:0000259" key="11">
    <source>
        <dbReference type="Pfam" id="PF02254"/>
    </source>
</evidence>
<dbReference type="GO" id="GO:0006813">
    <property type="term" value="P:potassium ion transport"/>
    <property type="evidence" value="ECO:0007669"/>
    <property type="project" value="InterPro"/>
</dbReference>
<keyword evidence="8 9" id="KW-0472">Membrane</keyword>
<evidence type="ECO:0000256" key="4">
    <source>
        <dbReference type="ARBA" id="ARBA00022475"/>
    </source>
</evidence>
<dbReference type="KEGG" id="cyn:Cyan7425_0888"/>
<dbReference type="eggNOG" id="COG0569">
    <property type="taxonomic scope" value="Bacteria"/>
</dbReference>
<keyword evidence="5 9" id="KW-0812">Transmembrane</keyword>
<evidence type="ECO:0000256" key="9">
    <source>
        <dbReference type="SAM" id="Phobius"/>
    </source>
</evidence>
<feature type="transmembrane region" description="Helical" evidence="9">
    <location>
        <begin position="271"/>
        <end position="289"/>
    </location>
</feature>
<comment type="subcellular location">
    <subcellularLocation>
        <location evidence="1">Cell membrane</location>
        <topology evidence="1">Multi-pass membrane protein</topology>
    </subcellularLocation>
</comment>
<dbReference type="HOGENOM" id="CLU_005912_10_1_3"/>
<keyword evidence="2" id="KW-0813">Transport</keyword>
<feature type="transmembrane region" description="Helical" evidence="9">
    <location>
        <begin position="153"/>
        <end position="175"/>
    </location>
</feature>
<dbReference type="Pfam" id="PF00999">
    <property type="entry name" value="Na_H_Exchanger"/>
    <property type="match status" value="1"/>
</dbReference>
<evidence type="ECO:0000259" key="10">
    <source>
        <dbReference type="Pfam" id="PF00999"/>
    </source>
</evidence>
<sequence length="628" mass="67749">MMESNLQITLLIVSTVGAGILAQVVAGFLRLPSIVFLLLFGLALGRSGLNLIHPDWLGNGLEVMVPLAVALILFEGGLNLELRTTEAVSGSIRNLVTIGTLITFIGGGMAAHWLGEFPWPIAFLYAALVVVTGPTVINPLLKQVQADRQLSAVLEGEGVLIDPIGAILAVVVLNIVLQGNTDPWTVVVSLTERLGVGATLGFLGGFLLGWFLQRATWLSNDLKNLVVLAVVWSLFGTAQAFVSESGLMTAVTVGITLRLAVLPEERLLRRFMGQLSTLAISVLFILLAADLSLASVIALGWGSLFTVLTLMLIVRPLNVLVSTWNSGLNWRQKAFLSWIAPRGIVAASVASLFAISLTNQGINGGDSIKALVFLTIAATVFIQGLSAHWVADLLKIRSQEATGAMIVGCNPLGRLVGRLMQERGEQVVMIDANPEYCRQAEAEGLQVYLSSALDMEVLQEAGLPHLGTFLAVTSNAEVNSVLAQRVREEFHPPRVLAVFPGSPEVKGKSPDKLEGLEVQPAFSPDLSVKQWNQYLSGNEVKIGETVLTGERMHLQQAHLRALINAGKILPLLVERQERLRVVLSGEDWQASDRLIYLLHTPRPKALPPGLTAWHPRNQVEKVLIPPAN</sequence>